<accession>A0ABP8UBG0</accession>
<comment type="caution">
    <text evidence="1">The sequence shown here is derived from an EMBL/GenBank/DDBJ whole genome shotgun (WGS) entry which is preliminary data.</text>
</comment>
<gene>
    <name evidence="1" type="ORF">GCM10023196_033180</name>
</gene>
<evidence type="ECO:0008006" key="3">
    <source>
        <dbReference type="Google" id="ProtNLM"/>
    </source>
</evidence>
<dbReference type="Proteomes" id="UP001501442">
    <property type="component" value="Unassembled WGS sequence"/>
</dbReference>
<protein>
    <recommendedName>
        <fullName evidence="3">DUF397 domain-containing protein</fullName>
    </recommendedName>
</protein>
<name>A0ABP8UBG0_9ACTN</name>
<organism evidence="1 2">
    <name type="scientific">Actinoallomurus vinaceus</name>
    <dbReference type="NCBI Taxonomy" id="1080074"/>
    <lineage>
        <taxon>Bacteria</taxon>
        <taxon>Bacillati</taxon>
        <taxon>Actinomycetota</taxon>
        <taxon>Actinomycetes</taxon>
        <taxon>Streptosporangiales</taxon>
        <taxon>Thermomonosporaceae</taxon>
        <taxon>Actinoallomurus</taxon>
    </lineage>
</organism>
<reference evidence="2" key="1">
    <citation type="journal article" date="2019" name="Int. J. Syst. Evol. Microbiol.">
        <title>The Global Catalogue of Microorganisms (GCM) 10K type strain sequencing project: providing services to taxonomists for standard genome sequencing and annotation.</title>
        <authorList>
            <consortium name="The Broad Institute Genomics Platform"/>
            <consortium name="The Broad Institute Genome Sequencing Center for Infectious Disease"/>
            <person name="Wu L."/>
            <person name="Ma J."/>
        </authorList>
    </citation>
    <scope>NUCLEOTIDE SEQUENCE [LARGE SCALE GENOMIC DNA]</scope>
    <source>
        <strain evidence="2">JCM 17939</strain>
    </source>
</reference>
<dbReference type="EMBL" id="BAABHK010000004">
    <property type="protein sequence ID" value="GAA4626147.1"/>
    <property type="molecule type" value="Genomic_DNA"/>
</dbReference>
<proteinExistence type="predicted"/>
<keyword evidence="2" id="KW-1185">Reference proteome</keyword>
<evidence type="ECO:0000313" key="2">
    <source>
        <dbReference type="Proteomes" id="UP001501442"/>
    </source>
</evidence>
<sequence length="81" mass="9207">MTTAKPTAEEISVQLDVRLDDLPWRTSGLGEGMFQVAIIRADEATWILVRILGKPDVQVYSEHEWTCFLDGVRRGEFDDLV</sequence>
<evidence type="ECO:0000313" key="1">
    <source>
        <dbReference type="EMBL" id="GAA4626147.1"/>
    </source>
</evidence>